<dbReference type="Pfam" id="PF00355">
    <property type="entry name" value="Rieske"/>
    <property type="match status" value="1"/>
</dbReference>
<dbReference type="Gene3D" id="3.50.50.60">
    <property type="entry name" value="FAD/NAD(P)-binding domain"/>
    <property type="match status" value="1"/>
</dbReference>
<evidence type="ECO:0000313" key="7">
    <source>
        <dbReference type="Proteomes" id="UP000261080"/>
    </source>
</evidence>
<dbReference type="GO" id="GO:0005737">
    <property type="term" value="C:cytoplasm"/>
    <property type="evidence" value="ECO:0007669"/>
    <property type="project" value="TreeGrafter"/>
</dbReference>
<protein>
    <submittedName>
        <fullName evidence="6">FAD-dependent oxidoreductase</fullName>
    </submittedName>
</protein>
<dbReference type="GO" id="GO:0016705">
    <property type="term" value="F:oxidoreductase activity, acting on paired donors, with incorporation or reduction of molecular oxygen"/>
    <property type="evidence" value="ECO:0007669"/>
    <property type="project" value="UniProtKB-ARBA"/>
</dbReference>
<evidence type="ECO:0000313" key="6">
    <source>
        <dbReference type="EMBL" id="RGE90113.1"/>
    </source>
</evidence>
<organism evidence="6 7">
    <name type="scientific">Sellimonas intestinalis</name>
    <dbReference type="NCBI Taxonomy" id="1653434"/>
    <lineage>
        <taxon>Bacteria</taxon>
        <taxon>Bacillati</taxon>
        <taxon>Bacillota</taxon>
        <taxon>Clostridia</taxon>
        <taxon>Lachnospirales</taxon>
        <taxon>Lachnospiraceae</taxon>
        <taxon>Sellimonas</taxon>
    </lineage>
</organism>
<keyword evidence="2" id="KW-0479">Metal-binding</keyword>
<dbReference type="Gene3D" id="3.30.9.10">
    <property type="entry name" value="D-Amino Acid Oxidase, subunit A, domain 2"/>
    <property type="match status" value="1"/>
</dbReference>
<reference evidence="6 7" key="1">
    <citation type="submission" date="2018-08" db="EMBL/GenBank/DDBJ databases">
        <title>A genome reference for cultivated species of the human gut microbiota.</title>
        <authorList>
            <person name="Zou Y."/>
            <person name="Xue W."/>
            <person name="Luo G."/>
        </authorList>
    </citation>
    <scope>NUCLEOTIDE SEQUENCE [LARGE SCALE GENOMIC DNA]</scope>
    <source>
        <strain evidence="6 7">AF37-2AT</strain>
    </source>
</reference>
<dbReference type="Proteomes" id="UP000261080">
    <property type="component" value="Unassembled WGS sequence"/>
</dbReference>
<feature type="domain" description="Rieske" evidence="5">
    <location>
        <begin position="394"/>
        <end position="481"/>
    </location>
</feature>
<dbReference type="SUPFAM" id="SSF50022">
    <property type="entry name" value="ISP domain"/>
    <property type="match status" value="1"/>
</dbReference>
<sequence length="481" mass="53384">MESIWSQTCELTKRPALSKDIEVDVAVIGGGMAGILTAWQLERAGVRTVVLEADKIGGGQTKNTTAKITSQHGMFCHTFLAKKGEETARKYVQANQQAVEEYKRIIQETKIDCNFEETDAFVYSKDEGKLMQEAEAAKRLGIDVSLERHLEIPVDCTGAVRFFGQAQFHPLKFICELANGLQIYEDTVVTEVEDHLIRTSGGNVLAAQIVFAVHYPFLKFPGMYFARMHQERSYVLALEGAGKIHGMYIGDGEEKFSFRQYGDWLLLGGEGHRTGENREGGCYMRLKETAAKLYPGSHVAAAWSAQDCITSDGIPFIGIYTSDRPNWYVATGFQKWGMSSSMVSALILKDLICNRENPFADVFSPSRFSAEEIPHIVKDGKKAVAGLTRRFFQIPDETISSLERGQGAVVTTSEGKVGVYKTEEGEIRQVDIVCPHMGCQLSWNPDEQSWDCPCHGSRFDVEGNLLDDPAQEGIQCSGIQE</sequence>
<evidence type="ECO:0000256" key="2">
    <source>
        <dbReference type="ARBA" id="ARBA00022723"/>
    </source>
</evidence>
<dbReference type="InterPro" id="IPR017941">
    <property type="entry name" value="Rieske_2Fe-2S"/>
</dbReference>
<dbReference type="InterPro" id="IPR036188">
    <property type="entry name" value="FAD/NAD-bd_sf"/>
</dbReference>
<dbReference type="InterPro" id="IPR036922">
    <property type="entry name" value="Rieske_2Fe-2S_sf"/>
</dbReference>
<evidence type="ECO:0000259" key="5">
    <source>
        <dbReference type="PROSITE" id="PS51296"/>
    </source>
</evidence>
<dbReference type="EMBL" id="QVLX01000001">
    <property type="protein sequence ID" value="RGE90113.1"/>
    <property type="molecule type" value="Genomic_DNA"/>
</dbReference>
<dbReference type="GO" id="GO:0051537">
    <property type="term" value="F:2 iron, 2 sulfur cluster binding"/>
    <property type="evidence" value="ECO:0007669"/>
    <property type="project" value="UniProtKB-KW"/>
</dbReference>
<evidence type="ECO:0000256" key="4">
    <source>
        <dbReference type="ARBA" id="ARBA00023014"/>
    </source>
</evidence>
<keyword evidence="1" id="KW-0001">2Fe-2S</keyword>
<dbReference type="RefSeq" id="WP_024732466.1">
    <property type="nucleotide sequence ID" value="NZ_CALBAT010000002.1"/>
</dbReference>
<evidence type="ECO:0000256" key="1">
    <source>
        <dbReference type="ARBA" id="ARBA00022714"/>
    </source>
</evidence>
<dbReference type="AlphaFoldDB" id="A0A3E3K693"/>
<dbReference type="PANTHER" id="PTHR13847">
    <property type="entry name" value="SARCOSINE DEHYDROGENASE-RELATED"/>
    <property type="match status" value="1"/>
</dbReference>
<keyword evidence="3" id="KW-0408">Iron</keyword>
<dbReference type="GO" id="GO:0004497">
    <property type="term" value="F:monooxygenase activity"/>
    <property type="evidence" value="ECO:0007669"/>
    <property type="project" value="UniProtKB-ARBA"/>
</dbReference>
<dbReference type="PANTHER" id="PTHR13847:SF274">
    <property type="entry name" value="RIESKE 2FE-2S IRON-SULFUR PROTEIN YHFW-RELATED"/>
    <property type="match status" value="1"/>
</dbReference>
<dbReference type="PROSITE" id="PS51296">
    <property type="entry name" value="RIESKE"/>
    <property type="match status" value="1"/>
</dbReference>
<name>A0A3E3K693_9FIRM</name>
<gene>
    <name evidence="6" type="ORF">DW016_02355</name>
</gene>
<accession>A0A3E3K693</accession>
<dbReference type="InterPro" id="IPR006076">
    <property type="entry name" value="FAD-dep_OxRdtase"/>
</dbReference>
<dbReference type="Gene3D" id="2.102.10.10">
    <property type="entry name" value="Rieske [2Fe-2S] iron-sulphur domain"/>
    <property type="match status" value="1"/>
</dbReference>
<keyword evidence="4" id="KW-0411">Iron-sulfur</keyword>
<dbReference type="SUPFAM" id="SSF51905">
    <property type="entry name" value="FAD/NAD(P)-binding domain"/>
    <property type="match status" value="1"/>
</dbReference>
<evidence type="ECO:0000256" key="3">
    <source>
        <dbReference type="ARBA" id="ARBA00023004"/>
    </source>
</evidence>
<keyword evidence="7" id="KW-1185">Reference proteome</keyword>
<proteinExistence type="predicted"/>
<dbReference type="OrthoDB" id="9767869at2"/>
<dbReference type="GO" id="GO:0046872">
    <property type="term" value="F:metal ion binding"/>
    <property type="evidence" value="ECO:0007669"/>
    <property type="project" value="UniProtKB-KW"/>
</dbReference>
<comment type="caution">
    <text evidence="6">The sequence shown here is derived from an EMBL/GenBank/DDBJ whole genome shotgun (WGS) entry which is preliminary data.</text>
</comment>
<dbReference type="Pfam" id="PF01266">
    <property type="entry name" value="DAO"/>
    <property type="match status" value="1"/>
</dbReference>